<feature type="compositionally biased region" description="Low complexity" evidence="2">
    <location>
        <begin position="176"/>
        <end position="214"/>
    </location>
</feature>
<reference evidence="4 5" key="1">
    <citation type="journal article" date="2012" name="PLoS Pathog.">
        <title>Diverse lifestyles and strategies of plant pathogenesis encoded in the genomes of eighteen Dothideomycetes fungi.</title>
        <authorList>
            <person name="Ohm R.A."/>
            <person name="Feau N."/>
            <person name="Henrissat B."/>
            <person name="Schoch C.L."/>
            <person name="Horwitz B.A."/>
            <person name="Barry K.W."/>
            <person name="Condon B.J."/>
            <person name="Copeland A.C."/>
            <person name="Dhillon B."/>
            <person name="Glaser F."/>
            <person name="Hesse C.N."/>
            <person name="Kosti I."/>
            <person name="LaButti K."/>
            <person name="Lindquist E.A."/>
            <person name="Lucas S."/>
            <person name="Salamov A.A."/>
            <person name="Bradshaw R.E."/>
            <person name="Ciuffetti L."/>
            <person name="Hamelin R.C."/>
            <person name="Kema G.H.J."/>
            <person name="Lawrence C."/>
            <person name="Scott J.A."/>
            <person name="Spatafora J.W."/>
            <person name="Turgeon B.G."/>
            <person name="de Wit P.J.G.M."/>
            <person name="Zhong S."/>
            <person name="Goodwin S.B."/>
            <person name="Grigoriev I.V."/>
        </authorList>
    </citation>
    <scope>NUCLEOTIDE SEQUENCE [LARGE SCALE GENOMIC DNA]</scope>
    <source>
        <strain evidence="5">28A</strain>
    </source>
</reference>
<dbReference type="RefSeq" id="XP_008027675.1">
    <property type="nucleotide sequence ID" value="XM_008029484.1"/>
</dbReference>
<protein>
    <recommendedName>
        <fullName evidence="3">BZIP domain-containing protein</fullName>
    </recommendedName>
</protein>
<gene>
    <name evidence="4" type="ORF">SETTUDRAFT_163914</name>
</gene>
<dbReference type="EMBL" id="KB908703">
    <property type="protein sequence ID" value="EOA85225.1"/>
    <property type="molecule type" value="Genomic_DNA"/>
</dbReference>
<feature type="compositionally biased region" description="Polar residues" evidence="2">
    <location>
        <begin position="215"/>
        <end position="231"/>
    </location>
</feature>
<dbReference type="eggNOG" id="ENOG502S357">
    <property type="taxonomic scope" value="Eukaryota"/>
</dbReference>
<dbReference type="SMART" id="SM00338">
    <property type="entry name" value="BRLZ"/>
    <property type="match status" value="1"/>
</dbReference>
<feature type="domain" description="BZIP" evidence="3">
    <location>
        <begin position="294"/>
        <end position="357"/>
    </location>
</feature>
<dbReference type="STRING" id="671987.R0IJ96"/>
<evidence type="ECO:0000259" key="3">
    <source>
        <dbReference type="PROSITE" id="PS50217"/>
    </source>
</evidence>
<dbReference type="InterPro" id="IPR004827">
    <property type="entry name" value="bZIP"/>
</dbReference>
<organism evidence="4 5">
    <name type="scientific">Exserohilum turcicum (strain 28A)</name>
    <name type="common">Northern leaf blight fungus</name>
    <name type="synonym">Setosphaeria turcica</name>
    <dbReference type="NCBI Taxonomy" id="671987"/>
    <lineage>
        <taxon>Eukaryota</taxon>
        <taxon>Fungi</taxon>
        <taxon>Dikarya</taxon>
        <taxon>Ascomycota</taxon>
        <taxon>Pezizomycotina</taxon>
        <taxon>Dothideomycetes</taxon>
        <taxon>Pleosporomycetidae</taxon>
        <taxon>Pleosporales</taxon>
        <taxon>Pleosporineae</taxon>
        <taxon>Pleosporaceae</taxon>
        <taxon>Exserohilum</taxon>
    </lineage>
</organism>
<dbReference type="Proteomes" id="UP000016935">
    <property type="component" value="Unassembled WGS sequence"/>
</dbReference>
<dbReference type="SUPFAM" id="SSF57959">
    <property type="entry name" value="Leucine zipper domain"/>
    <property type="match status" value="1"/>
</dbReference>
<dbReference type="AlphaFoldDB" id="R0IJ96"/>
<dbReference type="GO" id="GO:0003700">
    <property type="term" value="F:DNA-binding transcription factor activity"/>
    <property type="evidence" value="ECO:0007669"/>
    <property type="project" value="InterPro"/>
</dbReference>
<dbReference type="PROSITE" id="PS50217">
    <property type="entry name" value="BZIP"/>
    <property type="match status" value="1"/>
</dbReference>
<feature type="region of interest" description="Disordered" evidence="2">
    <location>
        <begin position="176"/>
        <end position="237"/>
    </location>
</feature>
<dbReference type="FunFam" id="1.20.5.170:FF:000031">
    <property type="entry name" value="BZIP transcription factor (MeaB)"/>
    <property type="match status" value="1"/>
</dbReference>
<dbReference type="OrthoDB" id="5571888at2759"/>
<dbReference type="GeneID" id="19398943"/>
<dbReference type="PANTHER" id="PTHR37616:SF2">
    <property type="entry name" value="BZIP DOMAIN-CONTAINING PROTEIN"/>
    <property type="match status" value="1"/>
</dbReference>
<dbReference type="InterPro" id="IPR046347">
    <property type="entry name" value="bZIP_sf"/>
</dbReference>
<feature type="coiled-coil region" evidence="1">
    <location>
        <begin position="319"/>
        <end position="346"/>
    </location>
</feature>
<keyword evidence="5" id="KW-1185">Reference proteome</keyword>
<feature type="compositionally biased region" description="Low complexity" evidence="2">
    <location>
        <begin position="47"/>
        <end position="58"/>
    </location>
</feature>
<dbReference type="Pfam" id="PF00170">
    <property type="entry name" value="bZIP_1"/>
    <property type="match status" value="1"/>
</dbReference>
<feature type="region of interest" description="Disordered" evidence="2">
    <location>
        <begin position="29"/>
        <end position="68"/>
    </location>
</feature>
<keyword evidence="1" id="KW-0175">Coiled coil</keyword>
<evidence type="ECO:0000313" key="5">
    <source>
        <dbReference type="Proteomes" id="UP000016935"/>
    </source>
</evidence>
<dbReference type="PANTHER" id="PTHR37616">
    <property type="entry name" value="BZIP TRANSCRIPTION FACTOR 60-LIKE"/>
    <property type="match status" value="1"/>
</dbReference>
<dbReference type="Gene3D" id="1.20.5.170">
    <property type="match status" value="1"/>
</dbReference>
<reference evidence="4 5" key="2">
    <citation type="journal article" date="2013" name="PLoS Genet.">
        <title>Comparative genome structure, secondary metabolite, and effector coding capacity across Cochliobolus pathogens.</title>
        <authorList>
            <person name="Condon B.J."/>
            <person name="Leng Y."/>
            <person name="Wu D."/>
            <person name="Bushley K.E."/>
            <person name="Ohm R.A."/>
            <person name="Otillar R."/>
            <person name="Martin J."/>
            <person name="Schackwitz W."/>
            <person name="Grimwood J."/>
            <person name="MohdZainudin N."/>
            <person name="Xue C."/>
            <person name="Wang R."/>
            <person name="Manning V.A."/>
            <person name="Dhillon B."/>
            <person name="Tu Z.J."/>
            <person name="Steffenson B.J."/>
            <person name="Salamov A."/>
            <person name="Sun H."/>
            <person name="Lowry S."/>
            <person name="LaButti K."/>
            <person name="Han J."/>
            <person name="Copeland A."/>
            <person name="Lindquist E."/>
            <person name="Barry K."/>
            <person name="Schmutz J."/>
            <person name="Baker S.E."/>
            <person name="Ciuffetti L.M."/>
            <person name="Grigoriev I.V."/>
            <person name="Zhong S."/>
            <person name="Turgeon B.G."/>
        </authorList>
    </citation>
    <scope>NUCLEOTIDE SEQUENCE [LARGE SCALE GENOMIC DNA]</scope>
    <source>
        <strain evidence="5">28A</strain>
    </source>
</reference>
<evidence type="ECO:0000313" key="4">
    <source>
        <dbReference type="EMBL" id="EOA85225.1"/>
    </source>
</evidence>
<sequence>MATAVQPAMSMAPFNTLSNQCVDPNEFFDFGQLPSPTQPATLKRESSAPSAMASPTSTNIDDDLQTPAKPSHEYELFKQQTGLPSGSIAGLGPSYNTGFPMFSSTGLDEMAMMGGDSLMDASSWNSGLSMDVPMNMGIDYRQNSFVFNEGSQDDFVDPSAITQEEVPNVRVWPGMHQQQAAMAKAQAQAQQQRAQQMAHQKQQQAMQQQQQQQQTRLPSTSQASRKTSSPLSDAHTEEMITRVVAQIRADSQNASTTMQENNQGLLPHIIRAKKDEEDMDEDERLLASEEGKKLSSKERRQLRNKVSARAFRSRRKEYIGQLEGEVAMKVNEANELRAQNRLLMEENARSRAFIERLLRHQAFTPFLEELSRDESLQIKAPMTSMASSSATVTAAPAPAFQAPQPFNGMSQPEATQVSMPMAPEPQIDFAMLNLNNSNNANNANWNVNNGFNFQQPVAFAVTELPEGPSNPLDTQAMSGKGYSAILDAEDDAADEIKADYPVVKCPVPSTESAVAPVDEAEDENDEYALYYSAPARTTAVPASAPLEEQEALFTNPEKVFAHYSLVLSDEANETRLAERLQRKIAAMSPAMQRVADITSMLDS</sequence>
<evidence type="ECO:0000256" key="2">
    <source>
        <dbReference type="SAM" id="MobiDB-lite"/>
    </source>
</evidence>
<dbReference type="CDD" id="cd14810">
    <property type="entry name" value="bZIP_u1"/>
    <property type="match status" value="1"/>
</dbReference>
<proteinExistence type="predicted"/>
<accession>R0IJ96</accession>
<evidence type="ECO:0000256" key="1">
    <source>
        <dbReference type="SAM" id="Coils"/>
    </source>
</evidence>
<name>R0IJ96_EXST2</name>
<dbReference type="HOGENOM" id="CLU_020078_1_1_1"/>